<name>A0AAJ0G9P0_9PEZI</name>
<proteinExistence type="predicted"/>
<dbReference type="Proteomes" id="UP001271007">
    <property type="component" value="Unassembled WGS sequence"/>
</dbReference>
<evidence type="ECO:0000313" key="3">
    <source>
        <dbReference type="Proteomes" id="UP001271007"/>
    </source>
</evidence>
<feature type="region of interest" description="Disordered" evidence="1">
    <location>
        <begin position="1"/>
        <end position="27"/>
    </location>
</feature>
<keyword evidence="3" id="KW-1185">Reference proteome</keyword>
<feature type="compositionally biased region" description="Basic and acidic residues" evidence="1">
    <location>
        <begin position="7"/>
        <end position="22"/>
    </location>
</feature>
<comment type="caution">
    <text evidence="2">The sequence shown here is derived from an EMBL/GenBank/DDBJ whole genome shotgun (WGS) entry which is preliminary data.</text>
</comment>
<sequence>MVYGQLEHPDPYQHGPRVHEAPAHPPGWRRLETESSWREFRETYSVLCPFHAVPYFHIPIPPLISTPVLHQAVHIFLNDMVVHTPSSGAVSKGHLTGLVALVLSASSNEALPTALEAVALASRAARFKVPELRVEGMRLYARVVWKLVEGDLGEGREVVACMVLLGLYEIIRADWIAPSNCVVHLDGIIAVIKNRIVGLWALFSSWC</sequence>
<dbReference type="AlphaFoldDB" id="A0AAJ0G9P0"/>
<reference evidence="2" key="1">
    <citation type="submission" date="2023-04" db="EMBL/GenBank/DDBJ databases">
        <title>Black Yeasts Isolated from many extreme environments.</title>
        <authorList>
            <person name="Coleine C."/>
            <person name="Stajich J.E."/>
            <person name="Selbmann L."/>
        </authorList>
    </citation>
    <scope>NUCLEOTIDE SEQUENCE</scope>
    <source>
        <strain evidence="2">CCFEE 5312</strain>
    </source>
</reference>
<accession>A0AAJ0G9P0</accession>
<protein>
    <submittedName>
        <fullName evidence="2">Uncharacterized protein</fullName>
    </submittedName>
</protein>
<evidence type="ECO:0000313" key="2">
    <source>
        <dbReference type="EMBL" id="KAK3049801.1"/>
    </source>
</evidence>
<dbReference type="EMBL" id="JAWDJX010000037">
    <property type="protein sequence ID" value="KAK3049801.1"/>
    <property type="molecule type" value="Genomic_DNA"/>
</dbReference>
<organism evidence="2 3">
    <name type="scientific">Extremus antarcticus</name>
    <dbReference type="NCBI Taxonomy" id="702011"/>
    <lineage>
        <taxon>Eukaryota</taxon>
        <taxon>Fungi</taxon>
        <taxon>Dikarya</taxon>
        <taxon>Ascomycota</taxon>
        <taxon>Pezizomycotina</taxon>
        <taxon>Dothideomycetes</taxon>
        <taxon>Dothideomycetidae</taxon>
        <taxon>Mycosphaerellales</taxon>
        <taxon>Extremaceae</taxon>
        <taxon>Extremus</taxon>
    </lineage>
</organism>
<gene>
    <name evidence="2" type="ORF">LTR09_008977</name>
</gene>
<evidence type="ECO:0000256" key="1">
    <source>
        <dbReference type="SAM" id="MobiDB-lite"/>
    </source>
</evidence>